<evidence type="ECO:0000313" key="2">
    <source>
        <dbReference type="EMBL" id="EQB57820.1"/>
    </source>
</evidence>
<gene>
    <name evidence="2" type="ORF">CGLO_02003</name>
</gene>
<dbReference type="Proteomes" id="UP000015530">
    <property type="component" value="Unassembled WGS sequence"/>
</dbReference>
<dbReference type="HOGENOM" id="CLU_946681_0_0_1"/>
<organism evidence="2 3">
    <name type="scientific">Colletotrichum gloeosporioides (strain Cg-14)</name>
    <name type="common">Anthracnose fungus</name>
    <name type="synonym">Glomerella cingulata</name>
    <dbReference type="NCBI Taxonomy" id="1237896"/>
    <lineage>
        <taxon>Eukaryota</taxon>
        <taxon>Fungi</taxon>
        <taxon>Dikarya</taxon>
        <taxon>Ascomycota</taxon>
        <taxon>Pezizomycotina</taxon>
        <taxon>Sordariomycetes</taxon>
        <taxon>Hypocreomycetidae</taxon>
        <taxon>Glomerellales</taxon>
        <taxon>Glomerellaceae</taxon>
        <taxon>Colletotrichum</taxon>
        <taxon>Colletotrichum gloeosporioides species complex</taxon>
    </lineage>
</organism>
<comment type="caution">
    <text evidence="2">The sequence shown here is derived from an EMBL/GenBank/DDBJ whole genome shotgun (WGS) entry which is preliminary data.</text>
</comment>
<dbReference type="EMBL" id="AMYD01000414">
    <property type="protein sequence ID" value="EQB57820.1"/>
    <property type="molecule type" value="Genomic_DNA"/>
</dbReference>
<evidence type="ECO:0000313" key="3">
    <source>
        <dbReference type="Proteomes" id="UP000015530"/>
    </source>
</evidence>
<name>T0M9Y9_COLGC</name>
<evidence type="ECO:0000256" key="1">
    <source>
        <dbReference type="SAM" id="MobiDB-lite"/>
    </source>
</evidence>
<feature type="compositionally biased region" description="Acidic residues" evidence="1">
    <location>
        <begin position="96"/>
        <end position="110"/>
    </location>
</feature>
<sequence length="294" mass="34620">MLEDPEQENPEEEIWGYTIDRPISDEAWEEFEKMHISRANNPHFRKDMEDFVRKHNWTLIEDPELLKDDSHELRERFRRWAKYAARDKNHDWTPPADEEEVFEEPDDEETSTSHVHMVDADWNPKKDLEQSEATRADHDCTSHGWAKLTDVYADLREFRFSFTTTKKVAKQDKDSLSKYFEREQCDLAPEKRQTSTSRPKKCGDTVECWLSAEDLHQLIEHAHQIFSTPKEEGESVHMEAFIGLVEDIIDRAHLSLKQPEREGLFLVGWEKLRKDLARKGKAKSKAVAKKTSKL</sequence>
<feature type="region of interest" description="Disordered" evidence="1">
    <location>
        <begin position="90"/>
        <end position="110"/>
    </location>
</feature>
<reference evidence="3" key="1">
    <citation type="journal article" date="2013" name="Mol. Plant Microbe Interact.">
        <title>Global aspects of pacC regulation of pathogenicity genes in Colletotrichum gloeosporioides as revealed by transcriptome analysis.</title>
        <authorList>
            <person name="Alkan N."/>
            <person name="Meng X."/>
            <person name="Friedlander G."/>
            <person name="Reuveni E."/>
            <person name="Sukno S."/>
            <person name="Sherman A."/>
            <person name="Thon M."/>
            <person name="Fluhr R."/>
            <person name="Prusky D."/>
        </authorList>
    </citation>
    <scope>NUCLEOTIDE SEQUENCE [LARGE SCALE GENOMIC DNA]</scope>
    <source>
        <strain evidence="3">Cg-14</strain>
    </source>
</reference>
<accession>T0M9Y9</accession>
<dbReference type="AlphaFoldDB" id="T0M9Y9"/>
<protein>
    <submittedName>
        <fullName evidence="2">Uncharacterized protein</fullName>
    </submittedName>
</protein>
<proteinExistence type="predicted"/>